<evidence type="ECO:0000313" key="2">
    <source>
        <dbReference type="Proteomes" id="UP000198916"/>
    </source>
</evidence>
<dbReference type="Proteomes" id="UP000198916">
    <property type="component" value="Unassembled WGS sequence"/>
</dbReference>
<name>A0A1H7M8P5_9SPHI</name>
<reference evidence="2" key="1">
    <citation type="submission" date="2016-10" db="EMBL/GenBank/DDBJ databases">
        <authorList>
            <person name="Varghese N."/>
            <person name="Submissions S."/>
        </authorList>
    </citation>
    <scope>NUCLEOTIDE SEQUENCE [LARGE SCALE GENOMIC DNA]</scope>
    <source>
        <strain evidence="2">Jip14</strain>
    </source>
</reference>
<gene>
    <name evidence="1" type="ORF">SAMN05421740_103409</name>
</gene>
<accession>A0A1H7M8P5</accession>
<evidence type="ECO:0000313" key="1">
    <source>
        <dbReference type="EMBL" id="SEL07502.1"/>
    </source>
</evidence>
<dbReference type="STRING" id="332977.SAMN05421740_103409"/>
<proteinExistence type="predicted"/>
<dbReference type="AlphaFoldDB" id="A0A1H7M8P5"/>
<organism evidence="1 2">
    <name type="scientific">Parapedobacter koreensis</name>
    <dbReference type="NCBI Taxonomy" id="332977"/>
    <lineage>
        <taxon>Bacteria</taxon>
        <taxon>Pseudomonadati</taxon>
        <taxon>Bacteroidota</taxon>
        <taxon>Sphingobacteriia</taxon>
        <taxon>Sphingobacteriales</taxon>
        <taxon>Sphingobacteriaceae</taxon>
        <taxon>Parapedobacter</taxon>
    </lineage>
</organism>
<sequence>MQLNFVFGDRWWVIQAIAPQLDPAGFAAVS</sequence>
<dbReference type="EMBL" id="FNZR01000003">
    <property type="protein sequence ID" value="SEL07502.1"/>
    <property type="molecule type" value="Genomic_DNA"/>
</dbReference>
<protein>
    <submittedName>
        <fullName evidence="1">Uncharacterized protein</fullName>
    </submittedName>
</protein>
<keyword evidence="2" id="KW-1185">Reference proteome</keyword>